<dbReference type="InterPro" id="IPR013373">
    <property type="entry name" value="Flagellin/pilin_N_arc"/>
</dbReference>
<organism evidence="3">
    <name type="scientific">Candidatus Heimdallarchaeum aukensis</name>
    <dbReference type="NCBI Taxonomy" id="2876573"/>
    <lineage>
        <taxon>Archaea</taxon>
        <taxon>Promethearchaeati</taxon>
        <taxon>Candidatus Heimdallarchaeota</taxon>
        <taxon>Candidatus Heimdallarchaeia (ex Rinke et al. 2021) (nom. nud.)</taxon>
        <taxon>Candidatus Heimdallarchaeales</taxon>
        <taxon>Candidatus Heimdallarchaeaceae</taxon>
        <taxon>Candidatus Heimdallarchaeum</taxon>
    </lineage>
</organism>
<feature type="transmembrane region" description="Helical" evidence="1">
    <location>
        <begin position="12"/>
        <end position="33"/>
    </location>
</feature>
<proteinExistence type="predicted"/>
<evidence type="ECO:0000313" key="3">
    <source>
        <dbReference type="EMBL" id="UJG40282.1"/>
    </source>
</evidence>
<sequence>MKETKNRAVSPVIGTMLMISLVIAASVFVAIFIGNIRVPAIEIGEETPSLYSVNIDVIYFNITDTNSNGLNDTLVVKFNLDLDSPTIYVQDIDILLPTGNLLDDIVPWVIIDSNSSWNSDFYGYSVLNGSLNATFTVQCYDLSKSVGEIAPGYSFYYLIKYNYVSVKGNQLTLISDVYQSELIETK</sequence>
<dbReference type="AlphaFoldDB" id="A0A9Y1BK18"/>
<dbReference type="EMBL" id="CP084166">
    <property type="protein sequence ID" value="UJG40282.1"/>
    <property type="molecule type" value="Genomic_DNA"/>
</dbReference>
<evidence type="ECO:0000259" key="2">
    <source>
        <dbReference type="Pfam" id="PF07790"/>
    </source>
</evidence>
<reference evidence="3" key="1">
    <citation type="journal article" date="2022" name="Nat. Microbiol.">
        <title>Unique mobile elements and scalable gene flow at the prokaryote-eukaryote boundary revealed by circularized Asgard archaea genomes.</title>
        <authorList>
            <person name="Wu F."/>
            <person name="Speth D.R."/>
            <person name="Philosof A."/>
            <person name="Cremiere A."/>
            <person name="Narayanan A."/>
            <person name="Barco R.A."/>
            <person name="Connon S.A."/>
            <person name="Amend J.P."/>
            <person name="Antoshechkin I.A."/>
            <person name="Orphan V.J."/>
        </authorList>
    </citation>
    <scope>NUCLEOTIDE SEQUENCE</scope>
    <source>
        <strain evidence="3">PM71</strain>
    </source>
</reference>
<gene>
    <name evidence="3" type="ORF">K9W45_10630</name>
</gene>
<dbReference type="Pfam" id="PF07790">
    <property type="entry name" value="Pilin_N"/>
    <property type="match status" value="1"/>
</dbReference>
<dbReference type="InterPro" id="IPR012859">
    <property type="entry name" value="Pilin_N_archaeal"/>
</dbReference>
<feature type="domain" description="Archaeal Type IV pilin N-terminal" evidence="2">
    <location>
        <begin position="7"/>
        <end position="39"/>
    </location>
</feature>
<accession>A0A9Y1BK18</accession>
<keyword evidence="1" id="KW-0472">Membrane</keyword>
<keyword evidence="1" id="KW-0812">Transmembrane</keyword>
<keyword evidence="1" id="KW-1133">Transmembrane helix</keyword>
<protein>
    <submittedName>
        <fullName evidence="3">Type IV pilin N-terminal domain-containing protein</fullName>
    </submittedName>
</protein>
<dbReference type="NCBIfam" id="TIGR02537">
    <property type="entry name" value="arch_flag_Nterm"/>
    <property type="match status" value="1"/>
</dbReference>
<name>A0A9Y1BK18_9ARCH</name>
<evidence type="ECO:0000256" key="1">
    <source>
        <dbReference type="SAM" id="Phobius"/>
    </source>
</evidence>
<dbReference type="Proteomes" id="UP001201020">
    <property type="component" value="Chromosome"/>
</dbReference>